<evidence type="ECO:0000313" key="3">
    <source>
        <dbReference type="EMBL" id="AGB48584.1"/>
    </source>
</evidence>
<dbReference type="KEGG" id="mhz:Metho_0309"/>
<dbReference type="STRING" id="867904.Metho_0309"/>
<dbReference type="Proteomes" id="UP000010866">
    <property type="component" value="Chromosome"/>
</dbReference>
<keyword evidence="4" id="KW-1185">Reference proteome</keyword>
<accession>L0KX75</accession>
<dbReference type="SUPFAM" id="SSF46785">
    <property type="entry name" value="Winged helix' DNA-binding domain"/>
    <property type="match status" value="1"/>
</dbReference>
<gene>
    <name evidence="3" type="ordered locus">Metho_0309</name>
</gene>
<dbReference type="InterPro" id="IPR055767">
    <property type="entry name" value="DUF7343"/>
</dbReference>
<reference evidence="4" key="1">
    <citation type="submission" date="2012-02" db="EMBL/GenBank/DDBJ databases">
        <title>Complete sequence of chromosome of Methanomethylovorans hollandica DSM 15978.</title>
        <authorList>
            <person name="Lucas S."/>
            <person name="Copeland A."/>
            <person name="Lapidus A."/>
            <person name="Glavina del Rio T."/>
            <person name="Dalin E."/>
            <person name="Tice H."/>
            <person name="Bruce D."/>
            <person name="Goodwin L."/>
            <person name="Pitluck S."/>
            <person name="Peters L."/>
            <person name="Mikhailova N."/>
            <person name="Held B."/>
            <person name="Kyrpides N."/>
            <person name="Mavromatis K."/>
            <person name="Ivanova N."/>
            <person name="Brettin T."/>
            <person name="Detter J.C."/>
            <person name="Han C."/>
            <person name="Larimer F."/>
            <person name="Land M."/>
            <person name="Hauser L."/>
            <person name="Markowitz V."/>
            <person name="Cheng J.-F."/>
            <person name="Hugenholtz P."/>
            <person name="Woyke T."/>
            <person name="Wu D."/>
            <person name="Spring S."/>
            <person name="Schroeder M."/>
            <person name="Brambilla E."/>
            <person name="Klenk H.-P."/>
            <person name="Eisen J.A."/>
        </authorList>
    </citation>
    <scope>NUCLEOTIDE SEQUENCE [LARGE SCALE GENOMIC DNA]</scope>
    <source>
        <strain evidence="4">DSM 15978 / NBRC 107637 / DMS1</strain>
    </source>
</reference>
<sequence precursor="true">MKAFSRRIAFAILLVIPLIMTAGASATIHGVVYEWNTFQAMENVIVSVNSTPVQSMVCKYGTYSFELPLGSYKIIANFYEDNNLIYYGEGLVNITDEGSYVLDMLLFPVYSQSTSFTNLSSSMNVSSSANVSYLSSLNESMDARNVTAGQSISTSVNTFLLIVLILLVLFIWLRHPTNRKNTPHFERHHAAKQEKVKEKVALTPGTVVFSAPAEMIEVMAEDSDALEPGELYEPYDPDELMVTEPDNLGPATSDDIPRGPMPADLQEILDVISSQGGRMTQKDLRGKLKYSEGKVSLMLFDLEKRGMIQKFKRGRGNVIILIEQDQLS</sequence>
<keyword evidence="1" id="KW-1133">Transmembrane helix</keyword>
<name>L0KX75_METHD</name>
<keyword evidence="1" id="KW-0812">Transmembrane</keyword>
<evidence type="ECO:0000313" key="4">
    <source>
        <dbReference type="Proteomes" id="UP000010866"/>
    </source>
</evidence>
<dbReference type="InterPro" id="IPR008969">
    <property type="entry name" value="CarboxyPept-like_regulatory"/>
</dbReference>
<dbReference type="EMBL" id="CP003362">
    <property type="protein sequence ID" value="AGB48584.1"/>
    <property type="molecule type" value="Genomic_DNA"/>
</dbReference>
<evidence type="ECO:0000259" key="2">
    <source>
        <dbReference type="Pfam" id="PF24034"/>
    </source>
</evidence>
<dbReference type="Pfam" id="PF24034">
    <property type="entry name" value="DUF7343"/>
    <property type="match status" value="1"/>
</dbReference>
<dbReference type="InterPro" id="IPR036390">
    <property type="entry name" value="WH_DNA-bd_sf"/>
</dbReference>
<keyword evidence="1" id="KW-0472">Membrane</keyword>
<dbReference type="AlphaFoldDB" id="L0KX75"/>
<feature type="transmembrane region" description="Helical" evidence="1">
    <location>
        <begin position="154"/>
        <end position="173"/>
    </location>
</feature>
<evidence type="ECO:0000256" key="1">
    <source>
        <dbReference type="SAM" id="Phobius"/>
    </source>
</evidence>
<proteinExistence type="predicted"/>
<feature type="domain" description="DUF7343" evidence="2">
    <location>
        <begin position="264"/>
        <end position="321"/>
    </location>
</feature>
<dbReference type="HOGENOM" id="CLU_062160_0_0_2"/>
<dbReference type="SUPFAM" id="SSF49464">
    <property type="entry name" value="Carboxypeptidase regulatory domain-like"/>
    <property type="match status" value="1"/>
</dbReference>
<organism evidence="3 4">
    <name type="scientific">Methanomethylovorans hollandica (strain DSM 15978 / NBRC 107637 / DMS1)</name>
    <dbReference type="NCBI Taxonomy" id="867904"/>
    <lineage>
        <taxon>Archaea</taxon>
        <taxon>Methanobacteriati</taxon>
        <taxon>Methanobacteriota</taxon>
        <taxon>Stenosarchaea group</taxon>
        <taxon>Methanomicrobia</taxon>
        <taxon>Methanosarcinales</taxon>
        <taxon>Methanosarcinaceae</taxon>
        <taxon>Methanomethylovorans</taxon>
    </lineage>
</organism>
<protein>
    <submittedName>
        <fullName evidence="3">Putative membrane-associated protein/domain protein</fullName>
    </submittedName>
</protein>